<dbReference type="InterPro" id="IPR058192">
    <property type="entry name" value="WHD_ROQ1-like"/>
</dbReference>
<reference evidence="6 7" key="1">
    <citation type="journal article" date="2023" name="G3 (Bethesda)">
        <title>A chromosome-length genome assembly and annotation of blackberry (Rubus argutus, cv. 'Hillquist').</title>
        <authorList>
            <person name="Bruna T."/>
            <person name="Aryal R."/>
            <person name="Dudchenko O."/>
            <person name="Sargent D.J."/>
            <person name="Mead D."/>
            <person name="Buti M."/>
            <person name="Cavallini A."/>
            <person name="Hytonen T."/>
            <person name="Andres J."/>
            <person name="Pham M."/>
            <person name="Weisz D."/>
            <person name="Mascagni F."/>
            <person name="Usai G."/>
            <person name="Natali L."/>
            <person name="Bassil N."/>
            <person name="Fernandez G.E."/>
            <person name="Lomsadze A."/>
            <person name="Armour M."/>
            <person name="Olukolu B."/>
            <person name="Poorten T."/>
            <person name="Britton C."/>
            <person name="Davik J."/>
            <person name="Ashrafi H."/>
            <person name="Aiden E.L."/>
            <person name="Borodovsky M."/>
            <person name="Worthington M."/>
        </authorList>
    </citation>
    <scope>NUCLEOTIDE SEQUENCE [LARGE SCALE GENOMIC DNA]</scope>
    <source>
        <strain evidence="6">PI 553951</strain>
    </source>
</reference>
<dbReference type="PROSITE" id="PS50104">
    <property type="entry name" value="TIR"/>
    <property type="match status" value="1"/>
</dbReference>
<dbReference type="InterPro" id="IPR001611">
    <property type="entry name" value="Leu-rich_rpt"/>
</dbReference>
<dbReference type="Pfam" id="PF23282">
    <property type="entry name" value="WHD_ROQ1"/>
    <property type="match status" value="1"/>
</dbReference>
<dbReference type="EMBL" id="JBEDUW010000001">
    <property type="protein sequence ID" value="KAK9949000.1"/>
    <property type="molecule type" value="Genomic_DNA"/>
</dbReference>
<dbReference type="InterPro" id="IPR035897">
    <property type="entry name" value="Toll_tir_struct_dom_sf"/>
</dbReference>
<keyword evidence="4" id="KW-0520">NAD</keyword>
<dbReference type="Gene3D" id="1.10.8.430">
    <property type="entry name" value="Helical domain of apoptotic protease-activating factors"/>
    <property type="match status" value="1"/>
</dbReference>
<dbReference type="GO" id="GO:0051707">
    <property type="term" value="P:response to other organism"/>
    <property type="evidence" value="ECO:0007669"/>
    <property type="project" value="UniProtKB-ARBA"/>
</dbReference>
<dbReference type="SUPFAM" id="SSF52540">
    <property type="entry name" value="P-loop containing nucleoside triphosphate hydrolases"/>
    <property type="match status" value="1"/>
</dbReference>
<dbReference type="PANTHER" id="PTHR11017">
    <property type="entry name" value="LEUCINE-RICH REPEAT-CONTAINING PROTEIN"/>
    <property type="match status" value="1"/>
</dbReference>
<protein>
    <recommendedName>
        <fullName evidence="5">TIR domain-containing protein</fullName>
    </recommendedName>
</protein>
<dbReference type="InterPro" id="IPR000157">
    <property type="entry name" value="TIR_dom"/>
</dbReference>
<evidence type="ECO:0000313" key="6">
    <source>
        <dbReference type="EMBL" id="KAK9949000.1"/>
    </source>
</evidence>
<dbReference type="Pfam" id="PF00931">
    <property type="entry name" value="NB-ARC"/>
    <property type="match status" value="1"/>
</dbReference>
<dbReference type="Pfam" id="PF23598">
    <property type="entry name" value="LRR_14"/>
    <property type="match status" value="1"/>
</dbReference>
<dbReference type="InterPro" id="IPR042197">
    <property type="entry name" value="Apaf_helical"/>
</dbReference>
<keyword evidence="1" id="KW-0433">Leucine-rich repeat</keyword>
<dbReference type="GO" id="GO:0043531">
    <property type="term" value="F:ADP binding"/>
    <property type="evidence" value="ECO:0007669"/>
    <property type="project" value="InterPro"/>
</dbReference>
<dbReference type="InterPro" id="IPR032675">
    <property type="entry name" value="LRR_dom_sf"/>
</dbReference>
<comment type="caution">
    <text evidence="6">The sequence shown here is derived from an EMBL/GenBank/DDBJ whole genome shotgun (WGS) entry which is preliminary data.</text>
</comment>
<accession>A0AAW1YKN0</accession>
<dbReference type="InterPro" id="IPR027417">
    <property type="entry name" value="P-loop_NTPase"/>
</dbReference>
<keyword evidence="7" id="KW-1185">Reference proteome</keyword>
<evidence type="ECO:0000256" key="2">
    <source>
        <dbReference type="ARBA" id="ARBA00022737"/>
    </source>
</evidence>
<gene>
    <name evidence="6" type="ORF">M0R45_004550</name>
</gene>
<dbReference type="InterPro" id="IPR058546">
    <property type="entry name" value="RPS4B/Roq1-like_LRR"/>
</dbReference>
<dbReference type="Pfam" id="PF01582">
    <property type="entry name" value="TIR"/>
    <property type="match status" value="1"/>
</dbReference>
<dbReference type="SMART" id="SM00255">
    <property type="entry name" value="TIR"/>
    <property type="match status" value="1"/>
</dbReference>
<dbReference type="PANTHER" id="PTHR11017:SF559">
    <property type="entry name" value="DISEASE RESISTANCE PROTEIN CHL1"/>
    <property type="match status" value="1"/>
</dbReference>
<proteinExistence type="predicted"/>
<dbReference type="SMART" id="SM00369">
    <property type="entry name" value="LRR_TYP"/>
    <property type="match status" value="5"/>
</dbReference>
<dbReference type="SUPFAM" id="SSF52200">
    <property type="entry name" value="Toll/Interleukin receptor TIR domain"/>
    <property type="match status" value="1"/>
</dbReference>
<organism evidence="6 7">
    <name type="scientific">Rubus argutus</name>
    <name type="common">Southern blackberry</name>
    <dbReference type="NCBI Taxonomy" id="59490"/>
    <lineage>
        <taxon>Eukaryota</taxon>
        <taxon>Viridiplantae</taxon>
        <taxon>Streptophyta</taxon>
        <taxon>Embryophyta</taxon>
        <taxon>Tracheophyta</taxon>
        <taxon>Spermatophyta</taxon>
        <taxon>Magnoliopsida</taxon>
        <taxon>eudicotyledons</taxon>
        <taxon>Gunneridae</taxon>
        <taxon>Pentapetalae</taxon>
        <taxon>rosids</taxon>
        <taxon>fabids</taxon>
        <taxon>Rosales</taxon>
        <taxon>Rosaceae</taxon>
        <taxon>Rosoideae</taxon>
        <taxon>Rosoideae incertae sedis</taxon>
        <taxon>Rubus</taxon>
    </lineage>
</organism>
<dbReference type="Gene3D" id="3.80.10.10">
    <property type="entry name" value="Ribonuclease Inhibitor"/>
    <property type="match status" value="3"/>
</dbReference>
<keyword evidence="3" id="KW-0611">Plant defense</keyword>
<feature type="domain" description="TIR" evidence="5">
    <location>
        <begin position="42"/>
        <end position="209"/>
    </location>
</feature>
<evidence type="ECO:0000259" key="5">
    <source>
        <dbReference type="PROSITE" id="PS50104"/>
    </source>
</evidence>
<dbReference type="Gene3D" id="3.40.50.300">
    <property type="entry name" value="P-loop containing nucleotide triphosphate hydrolases"/>
    <property type="match status" value="1"/>
</dbReference>
<evidence type="ECO:0000256" key="4">
    <source>
        <dbReference type="ARBA" id="ARBA00023027"/>
    </source>
</evidence>
<dbReference type="PROSITE" id="PS51450">
    <property type="entry name" value="LRR"/>
    <property type="match status" value="2"/>
</dbReference>
<dbReference type="GO" id="GO:0007165">
    <property type="term" value="P:signal transduction"/>
    <property type="evidence" value="ECO:0007669"/>
    <property type="project" value="InterPro"/>
</dbReference>
<keyword evidence="2" id="KW-0677">Repeat</keyword>
<dbReference type="InterPro" id="IPR044974">
    <property type="entry name" value="Disease_R_plants"/>
</dbReference>
<evidence type="ECO:0000256" key="3">
    <source>
        <dbReference type="ARBA" id="ARBA00022821"/>
    </source>
</evidence>
<evidence type="ECO:0000256" key="1">
    <source>
        <dbReference type="ARBA" id="ARBA00022614"/>
    </source>
</evidence>
<dbReference type="Gene3D" id="3.40.50.10140">
    <property type="entry name" value="Toll/interleukin-1 receptor homology (TIR) domain"/>
    <property type="match status" value="1"/>
</dbReference>
<sequence length="1652" mass="189725">MRKFRRILFGSSSSSSKQENEEVLVNFPNQTNPSSSSSSYNWEYDVFLSFRGEDTRNAFTDHLYDCMIRNGIDTFRDTENLPRGKSISPLLLKAIEESMFAVIVLSTNYATSTWCLDELAHILECKRLTGLEVLPVFYHVEPSEIRKQTGNYGMAFAKHNKSFKGNREKVNKWRKALKDVADFSGWHVTQEKSEREVIEEITKQVSEAVGRLRRSDSEKQLIGMDSRIEQVKSRLHLWSHEILTIGIWGMGGIGKSTLAKEVFYEIRDQFHPSGLVPEVRLKSELQFLTDLCKSFPGHGDINFDTVERGIKLLQKVLRKSKVLIVLDDVDDFKQIKCLEPGERLGLDTWGGGSRLIITSRDRSVWRYFGVPENQIYEVEKLNDEEAYQLLCQKAFKKDNPPYEFVALSKSFLQYAGGIPLAHEVLGAHLRGQDVDAWSEILHRLDDDKDKDIFSVLQISFDGLQDTDKKIFLDIACFFNGEDQVRVKRILEGCGFSVKIGIRNLINKSLIKIESNNELWMHDLLRCLGWHIVREESPNEPGKRSRLWVDDNAHKYESRRSWRFEDALDVLKDNTEHPAVEGLFLSLPERREMCLNKNEHPNPDRFSIMDNDLFRTPPSTYTNRRLREEEVMPFSNLRLLKIYNVNFQYVQFTSLSEKLRLLEWHECPLESLPSNFKSDRLVEFKMPNSRIKRLWNETPFMRMLILMDLSNCQYLAMTPDFSKVPKLERLILEGCKELSKVHPTIGGLQHLVLLNLKGCTSLESLSSSISLRSLRTFILSGCSKFEEFPEIVGSMENLSELYLDGTAIRELPVSIQHLRGLILLNLSGCKNLLYLPRFFCSSLTSLKFLYLSLCSSIEKLPENIGCLKHLEELDACDTSVRKVPESISDLKNLKLLCFHGCSRYTSLELPNLFSGLRSLTTLNLGGCNLAEGAIPDDIGKLFSLQSLDLSENNFFTIPESISQLSELTEISLFRCSKLQSLPKEVPLSLKNVDVRYCPMLTNSLYGWSRWASQMGLSTLNCRKPEEYLSILPALHKFPLQELQELNLSNCQHLTKIPDLNEVRYLKKLILEDLSENNFVSIPESISQLSELTELRLFRCSKLQSLPRNLPFNLKHVDARECPMLKNNADTLTILASGKRFCFINCGQADQDKDHPSNVPVPKEGREVLFHKYIEDRVYGEKPFEVRFPHSRSSPHLWSRWTSGPSVTIPLADSYRFWIGFALFVVFEILQKDDFDESWELEETICDFYTHSGRHENSLVFQNFINFRNGSTYGLCCYEPRGGQFGGLSPLLRASVSTKRPDLIVRACGIHLITQQDAAEFVQNLTYQTVTQHLDFNFSRHCEEILYETMTGDRMELGSTSIVNEDSCSESNSNIQPRGDLPILYEGRNGRKKCFYFCFPAPVISITPWFFNHHAGDVTVCQITENSDYESTENLLDDRTWVGVELCVLFTRLLCTLNVNNSFFFHVDLCTHDHERIIMHGSLKINSCLGNLDQLVVLHVPRVHFKRKLKKCQVISALFRTIEPEMEVQVCGSRIVFEQDLKALMDSLTEAAGQDPPPIAQIVDQRNAVEGERPINCNSSFQRLNQFLSSCRKKICFLDQRNAVEELPINCNSWFQRSTAQAPLPERAPSSSIMRLRKYYSCYLQQNQGVQILN</sequence>
<dbReference type="SUPFAM" id="SSF52058">
    <property type="entry name" value="L domain-like"/>
    <property type="match status" value="2"/>
</dbReference>
<dbReference type="FunFam" id="3.40.50.10140:FF:000007">
    <property type="entry name" value="Disease resistance protein (TIR-NBS-LRR class)"/>
    <property type="match status" value="1"/>
</dbReference>
<dbReference type="InterPro" id="IPR003591">
    <property type="entry name" value="Leu-rich_rpt_typical-subtyp"/>
</dbReference>
<name>A0AAW1YKN0_RUBAR</name>
<dbReference type="PRINTS" id="PR00364">
    <property type="entry name" value="DISEASERSIST"/>
</dbReference>
<dbReference type="InterPro" id="IPR002182">
    <property type="entry name" value="NB-ARC"/>
</dbReference>
<dbReference type="Pfam" id="PF23286">
    <property type="entry name" value="LRR_13"/>
    <property type="match status" value="1"/>
</dbReference>
<evidence type="ECO:0000313" key="7">
    <source>
        <dbReference type="Proteomes" id="UP001457282"/>
    </source>
</evidence>
<dbReference type="GO" id="GO:0006952">
    <property type="term" value="P:defense response"/>
    <property type="evidence" value="ECO:0007669"/>
    <property type="project" value="UniProtKB-KW"/>
</dbReference>
<dbReference type="Proteomes" id="UP001457282">
    <property type="component" value="Unassembled WGS sequence"/>
</dbReference>
<dbReference type="InterPro" id="IPR055414">
    <property type="entry name" value="LRR_R13L4/SHOC2-like"/>
</dbReference>